<keyword evidence="1" id="KW-0413">Isomerase</keyword>
<dbReference type="Pfam" id="PF00639">
    <property type="entry name" value="Rotamase"/>
    <property type="match status" value="1"/>
</dbReference>
<dbReference type="SUPFAM" id="SSF54534">
    <property type="entry name" value="FKBP-like"/>
    <property type="match status" value="1"/>
</dbReference>
<dbReference type="PANTHER" id="PTHR47245:SF2">
    <property type="entry name" value="PEPTIDYL-PROLYL CIS-TRANS ISOMERASE HP_0175-RELATED"/>
    <property type="match status" value="1"/>
</dbReference>
<sequence length="467" mass="53538">MYSKEQKEMNIKKLIITNPLFPPIVRFGFALPHSRFPLIVLLLALISIPCQKTSRPILAKVNDEVILVDDFLKDLPKGQEIETEDAVLNRYQKHLNQLIDRRLFIQAAKAMGLKSEVKNSFELNKRTLLIQKFYSKAIMEKARATPKAIRKLYEILPTAVHLRLILVATEDDARLVCDQLKANVPFETCAFKFSQHPSGKNGGDVGFGKLAFLPEPIRHTVEDLKPGMVSQPIPTDDGFAIVQLLAKKTEPVGSLAQEENAIRSFLEQQKVKELHRQLFAQLNSRLVYNHKALQVFFKPIEQITDAEKELWVCKKDDTLLVKVKSLLHIAESFNPAIDTALRIYAIKREIEDDLLYEEAKRLGLDKDPKVLDELNKIMDELLYQAYYNKTISNQITVSDQAILDYYNKERANYPGGWNESVKNLIKNRLATEAKSRAQADLALKLREKAQIEINERLLKSLVRKEKR</sequence>
<comment type="caution">
    <text evidence="3">The sequence shown here is derived from an EMBL/GenBank/DDBJ whole genome shotgun (WGS) entry which is preliminary data.</text>
</comment>
<gene>
    <name evidence="3" type="ORF">ENW73_09000</name>
</gene>
<dbReference type="PROSITE" id="PS50198">
    <property type="entry name" value="PPIC_PPIASE_2"/>
    <property type="match status" value="1"/>
</dbReference>
<reference evidence="3" key="1">
    <citation type="journal article" date="2020" name="mSystems">
        <title>Genome- and Community-Level Interaction Insights into Carbon Utilization and Element Cycling Functions of Hydrothermarchaeota in Hydrothermal Sediment.</title>
        <authorList>
            <person name="Zhou Z."/>
            <person name="Liu Y."/>
            <person name="Xu W."/>
            <person name="Pan J."/>
            <person name="Luo Z.H."/>
            <person name="Li M."/>
        </authorList>
    </citation>
    <scope>NUCLEOTIDE SEQUENCE [LARGE SCALE GENOMIC DNA]</scope>
    <source>
        <strain evidence="3">SpSt-876</strain>
    </source>
</reference>
<dbReference type="InterPro" id="IPR050245">
    <property type="entry name" value="PrsA_foldase"/>
</dbReference>
<dbReference type="GO" id="GO:0003755">
    <property type="term" value="F:peptidyl-prolyl cis-trans isomerase activity"/>
    <property type="evidence" value="ECO:0007669"/>
    <property type="project" value="UniProtKB-KW"/>
</dbReference>
<dbReference type="AlphaFoldDB" id="A0A7C6AAN5"/>
<feature type="domain" description="PpiC" evidence="2">
    <location>
        <begin position="157"/>
        <end position="246"/>
    </location>
</feature>
<dbReference type="InterPro" id="IPR046357">
    <property type="entry name" value="PPIase_dom_sf"/>
</dbReference>
<evidence type="ECO:0000313" key="3">
    <source>
        <dbReference type="EMBL" id="HHS52973.1"/>
    </source>
</evidence>
<accession>A0A7C6AAN5</accession>
<proteinExistence type="predicted"/>
<name>A0A7C6AAN5_UNCW3</name>
<protein>
    <recommendedName>
        <fullName evidence="2">PpiC domain-containing protein</fullName>
    </recommendedName>
</protein>
<dbReference type="Gene3D" id="1.10.8.1040">
    <property type="match status" value="1"/>
</dbReference>
<dbReference type="EMBL" id="DTLI01000215">
    <property type="protein sequence ID" value="HHS52973.1"/>
    <property type="molecule type" value="Genomic_DNA"/>
</dbReference>
<dbReference type="SUPFAM" id="SSF109998">
    <property type="entry name" value="Triger factor/SurA peptide-binding domain-like"/>
    <property type="match status" value="2"/>
</dbReference>
<dbReference type="Gene3D" id="6.10.140.970">
    <property type="match status" value="1"/>
</dbReference>
<keyword evidence="1" id="KW-0697">Rotamase</keyword>
<evidence type="ECO:0000256" key="1">
    <source>
        <dbReference type="PROSITE-ProRule" id="PRU00278"/>
    </source>
</evidence>
<dbReference type="InterPro" id="IPR027304">
    <property type="entry name" value="Trigger_fact/SurA_dom_sf"/>
</dbReference>
<organism evidence="3">
    <name type="scientific">candidate division WOR-3 bacterium</name>
    <dbReference type="NCBI Taxonomy" id="2052148"/>
    <lineage>
        <taxon>Bacteria</taxon>
        <taxon>Bacteria division WOR-3</taxon>
    </lineage>
</organism>
<dbReference type="PANTHER" id="PTHR47245">
    <property type="entry name" value="PEPTIDYLPROLYL ISOMERASE"/>
    <property type="match status" value="1"/>
</dbReference>
<dbReference type="Gene3D" id="3.10.50.40">
    <property type="match status" value="1"/>
</dbReference>
<evidence type="ECO:0000259" key="2">
    <source>
        <dbReference type="PROSITE" id="PS50198"/>
    </source>
</evidence>
<dbReference type="InterPro" id="IPR000297">
    <property type="entry name" value="PPIase_PpiC"/>
</dbReference>